<dbReference type="EMBL" id="CP009233">
    <property type="protein sequence ID" value="AKD26931.1"/>
    <property type="molecule type" value="Genomic_DNA"/>
</dbReference>
<dbReference type="EMBL" id="WTRX01000033">
    <property type="protein sequence ID" value="MWU32667.1"/>
    <property type="molecule type" value="Genomic_DNA"/>
</dbReference>
<dbReference type="EMBL" id="WUIY01000026">
    <property type="protein sequence ID" value="MXI74257.1"/>
    <property type="molecule type" value="Genomic_DNA"/>
</dbReference>
<evidence type="ECO:0000313" key="7">
    <source>
        <dbReference type="Proteomes" id="UP000436141"/>
    </source>
</evidence>
<reference evidence="4 8" key="7">
    <citation type="submission" date="2019-12" db="EMBL/GenBank/DDBJ databases">
        <title>Enteriobacteria Tanzani isolates_8377-8380.</title>
        <authorList>
            <person name="Subbiah M."/>
            <person name="Call D."/>
        </authorList>
    </citation>
    <scope>NUCLEOTIDE SEQUENCE [LARGE SCALE GENOMIC DNA]</scope>
    <source>
        <strain evidence="4 8">8378wB3</strain>
    </source>
</reference>
<evidence type="ECO:0000313" key="5">
    <source>
        <dbReference type="EMBL" id="MXI74257.1"/>
    </source>
</evidence>
<evidence type="ECO:0000313" key="11">
    <source>
        <dbReference type="Proteomes" id="UP000842519"/>
    </source>
</evidence>
<dbReference type="Proteomes" id="UP000436141">
    <property type="component" value="Unassembled WGS sequence"/>
</dbReference>
<evidence type="ECO:0000313" key="2">
    <source>
        <dbReference type="EMBL" id="HAJ5807852.1"/>
    </source>
</evidence>
<organism evidence="3 9">
    <name type="scientific">Escherichia coli</name>
    <dbReference type="NCBI Taxonomy" id="562"/>
    <lineage>
        <taxon>Bacteria</taxon>
        <taxon>Pseudomonadati</taxon>
        <taxon>Pseudomonadota</taxon>
        <taxon>Gammaproteobacteria</taxon>
        <taxon>Enterobacterales</taxon>
        <taxon>Enterobacteriaceae</taxon>
        <taxon>Escherichia</taxon>
    </lineage>
</organism>
<evidence type="ECO:0000313" key="9">
    <source>
        <dbReference type="Proteomes" id="UP000462271"/>
    </source>
</evidence>
<reference evidence="2" key="4">
    <citation type="submission" date="2019-11" db="EMBL/GenBank/DDBJ databases">
        <authorList>
            <consortium name="NCBI Pathogen Detection Project"/>
        </authorList>
    </citation>
    <scope>NUCLEOTIDE SEQUENCE</scope>
    <source>
        <strain evidence="2">Ecoli[ST-405]</strain>
    </source>
</reference>
<proteinExistence type="predicted"/>
<name>A0A061YDN3_ECOLX</name>
<dbReference type="EMBL" id="JAAJRI010000033">
    <property type="protein sequence ID" value="NGE91194.1"/>
    <property type="molecule type" value="Genomic_DNA"/>
</dbReference>
<evidence type="ECO:0000313" key="10">
    <source>
        <dbReference type="Proteomes" id="UP000472856"/>
    </source>
</evidence>
<dbReference type="RefSeq" id="WP_001513660.1">
    <property type="nucleotide sequence ID" value="NZ_LC483178.1"/>
</dbReference>
<evidence type="ECO:0000313" key="6">
    <source>
        <dbReference type="EMBL" id="NGE91194.1"/>
    </source>
</evidence>
<reference evidence="1" key="1">
    <citation type="journal article" date="2015" name="Antimicrob. Agents Chemother.">
        <title>Complete nucleotide sequences of bla(CTX-M)-harboring IncF plasmids from community-associated Escherichia coli strains in the United States.</title>
        <authorList>
            <person name="Li J.J."/>
            <person name="Spychala C.N."/>
            <person name="Hu F."/>
            <person name="Sheng J.F."/>
            <person name="Doi Y."/>
        </authorList>
    </citation>
    <scope>NUCLEOTIDE SEQUENCE</scope>
    <source>
        <strain evidence="1">CA08</strain>
        <plasmid evidence="1">pCA08</plasmid>
    </source>
</reference>
<reference evidence="6 10" key="8">
    <citation type="submission" date="2020-02" db="EMBL/GenBank/DDBJ databases">
        <title>WGS of Carbapenem-Resistant Enterobacteriaceae.</title>
        <authorList>
            <person name="Tokajian S."/>
            <person name="El Chaar M."/>
            <person name="El Khoury M."/>
        </authorList>
    </citation>
    <scope>NUCLEOTIDE SEQUENCE [LARGE SCALE GENOMIC DNA]</scope>
    <source>
        <strain evidence="6 10">ECM_75</strain>
    </source>
</reference>
<dbReference type="EMBL" id="DABGKQ010000134">
    <property type="protein sequence ID" value="HAJ5807852.1"/>
    <property type="molecule type" value="Genomic_DNA"/>
</dbReference>
<reference evidence="5 7" key="6">
    <citation type="submission" date="2019-12" db="EMBL/GenBank/DDBJ databases">
        <title>Enteriobacteria Tanzani isolates_10434.</title>
        <authorList>
            <person name="Subbiah M."/>
            <person name="Call D."/>
        </authorList>
    </citation>
    <scope>NUCLEOTIDE SEQUENCE [LARGE SCALE GENOMIC DNA]</scope>
    <source>
        <strain evidence="5 7">10434wD1</strain>
    </source>
</reference>
<dbReference type="Proteomes" id="UP000441160">
    <property type="component" value="Unassembled WGS sequence"/>
</dbReference>
<reference evidence="3 9" key="5">
    <citation type="submission" date="2019-12" db="EMBL/GenBank/DDBJ databases">
        <title>Enteriobacteria Tanzani isolates_10432.</title>
        <authorList>
            <person name="Subbiah M."/>
            <person name="Call D."/>
        </authorList>
    </citation>
    <scope>NUCLEOTIDE SEQUENCE [LARGE SCALE GENOMIC DNA]</scope>
    <source>
        <strain evidence="3 9">10432wG8</strain>
    </source>
</reference>
<evidence type="ECO:0000313" key="3">
    <source>
        <dbReference type="EMBL" id="MWL00413.1"/>
    </source>
</evidence>
<evidence type="ECO:0000313" key="1">
    <source>
        <dbReference type="EMBL" id="AKD26931.1"/>
    </source>
</evidence>
<gene>
    <name evidence="6" type="ORF">G5603_23990</name>
    <name evidence="4" type="ORF">GP944_18240</name>
    <name evidence="3" type="ORF">GQM21_25205</name>
    <name evidence="5" type="ORF">GRW05_08175</name>
    <name evidence="2" type="ORF">HLZ39_25850</name>
</gene>
<dbReference type="Proteomes" id="UP000462271">
    <property type="component" value="Unassembled WGS sequence"/>
</dbReference>
<accession>A0A061YDN3</accession>
<reference evidence="2 11" key="3">
    <citation type="journal article" date="2018" name="Genome Biol.">
        <title>SKESA: strategic k-mer extension for scrupulous assemblies.</title>
        <authorList>
            <person name="Souvorov A."/>
            <person name="Agarwala R."/>
            <person name="Lipman D.J."/>
        </authorList>
    </citation>
    <scope>NUCLEOTIDE SEQUENCE [LARGE SCALE GENOMIC DNA]</scope>
    <source>
        <strain evidence="11">ecoli[ST-405]</strain>
        <strain evidence="2">Ecoli[ST-405]</strain>
    </source>
</reference>
<keyword evidence="1" id="KW-0614">Plasmid</keyword>
<protein>
    <submittedName>
        <fullName evidence="1 3">PdcB</fullName>
    </submittedName>
</protein>
<reference evidence="1" key="2">
    <citation type="submission" date="2015-04" db="EMBL/GenBank/DDBJ databases">
        <title>CTX-M-encoding plasmid pCA08 from community associated E. coli.</title>
        <authorList>
            <person name="Li J.-J."/>
            <person name="Doi Y."/>
        </authorList>
    </citation>
    <scope>NUCLEOTIDE SEQUENCE</scope>
    <source>
        <strain evidence="1">CA08</strain>
        <plasmid evidence="1">pCA08</plasmid>
    </source>
</reference>
<dbReference type="PATRIC" id="fig|562.10476.peg.5152"/>
<dbReference type="Proteomes" id="UP000472856">
    <property type="component" value="Unassembled WGS sequence"/>
</dbReference>
<geneLocation type="plasmid" evidence="1">
    <name>pCA08</name>
</geneLocation>
<sequence length="119" mass="13393">MKAVITPFVQKELGVATFKVDQEVRKLVEAGRKFIMEPVPRELIEHMDDGLVVSEQTMATNEALQPFFNSDELFRRIGGIDSLVAWLRRKEGQVRLGHVVLAGQQAYHESTGNGMGNPW</sequence>
<dbReference type="EMBL" id="WTML01000215">
    <property type="protein sequence ID" value="MWL00413.1"/>
    <property type="molecule type" value="Genomic_DNA"/>
</dbReference>
<dbReference type="Proteomes" id="UP000842519">
    <property type="component" value="Unassembled WGS sequence"/>
</dbReference>
<evidence type="ECO:0000313" key="8">
    <source>
        <dbReference type="Proteomes" id="UP000441160"/>
    </source>
</evidence>
<dbReference type="AlphaFoldDB" id="A0A061YDN3"/>
<evidence type="ECO:0000313" key="4">
    <source>
        <dbReference type="EMBL" id="MWU32667.1"/>
    </source>
</evidence>